<dbReference type="Pfam" id="PF00589">
    <property type="entry name" value="Phage_integrase"/>
    <property type="match status" value="1"/>
</dbReference>
<gene>
    <name evidence="3" type="ORF">CSB93_7051</name>
</gene>
<protein>
    <submittedName>
        <fullName evidence="3">Phage integrase family protein</fullName>
    </submittedName>
</protein>
<geneLocation type="plasmid" evidence="3 4">
    <name>unnamed3</name>
</geneLocation>
<keyword evidence="4" id="KW-1185">Reference proteome</keyword>
<proteinExistence type="predicted"/>
<dbReference type="CDD" id="cd00397">
    <property type="entry name" value="DNA_BRE_C"/>
    <property type="match status" value="1"/>
</dbReference>
<keyword evidence="1" id="KW-0233">DNA recombination</keyword>
<dbReference type="InterPro" id="IPR011010">
    <property type="entry name" value="DNA_brk_join_enz"/>
</dbReference>
<dbReference type="InterPro" id="IPR002104">
    <property type="entry name" value="Integrase_catalytic"/>
</dbReference>
<dbReference type="AlphaFoldDB" id="A0A2R3IKX2"/>
<reference evidence="3 4" key="1">
    <citation type="submission" date="2018-02" db="EMBL/GenBank/DDBJ databases">
        <title>FDA/CDC Antimicrobial Resistant Isolate Bank Genome Sequencing.</title>
        <authorList>
            <person name="Benahmed F.H."/>
            <person name="Lutgring J.D."/>
            <person name="Yoo B."/>
            <person name="Machado M."/>
            <person name="Brown A."/>
            <person name="McAllister G."/>
            <person name="Perry A."/>
            <person name="Halpin A.L."/>
            <person name="Vavikolanu K."/>
            <person name="Ott S."/>
            <person name="Zhao X."/>
            <person name="Tallon L.J."/>
            <person name="Sadzewicz L."/>
            <person name="Aluvathingal J."/>
            <person name="Nadendla S."/>
            <person name="Voskania-kordi A."/>
            <person name="Simonyan V."/>
            <person name="Patel J."/>
            <person name="Shawar R.M."/>
        </authorList>
    </citation>
    <scope>NUCLEOTIDE SEQUENCE [LARGE SCALE GENOMIC DNA]</scope>
    <source>
        <strain evidence="3 4">AR_0356</strain>
        <plasmid evidence="3 4">unnamed3</plasmid>
    </source>
</reference>
<sequence length="220" mass="24024">MPKAIVVEDDQLEHAVKVAKVSSAENGVRDAALLLACFGTGMTVTELCLLRVSDYMDEAGGVLRDSQVRAEIAYNHKPRPLCWTNKKLTNAIDAHLAERLERGHGVSSRKAAYRGLDPASPLFVSGRTGEGLKLSAKQRDGKTYYSATQLSRLFTRLFEQAGIEGASAQSGRRTLAVKLKRRGIDLRHISEILGIESLEAVKKLCAGDPARLGDIVRRIL</sequence>
<dbReference type="GO" id="GO:0006310">
    <property type="term" value="P:DNA recombination"/>
    <property type="evidence" value="ECO:0007669"/>
    <property type="project" value="UniProtKB-KW"/>
</dbReference>
<dbReference type="GO" id="GO:0015074">
    <property type="term" value="P:DNA integration"/>
    <property type="evidence" value="ECO:0007669"/>
    <property type="project" value="InterPro"/>
</dbReference>
<dbReference type="Gene3D" id="1.10.443.10">
    <property type="entry name" value="Intergrase catalytic core"/>
    <property type="match status" value="1"/>
</dbReference>
<keyword evidence="3" id="KW-0614">Plasmid</keyword>
<dbReference type="Proteomes" id="UP000238390">
    <property type="component" value="Plasmid unnamed3"/>
</dbReference>
<organism evidence="3 4">
    <name type="scientific">Pseudomonas paraeruginosa</name>
    <dbReference type="NCBI Taxonomy" id="2994495"/>
    <lineage>
        <taxon>Bacteria</taxon>
        <taxon>Pseudomonadati</taxon>
        <taxon>Pseudomonadota</taxon>
        <taxon>Gammaproteobacteria</taxon>
        <taxon>Pseudomonadales</taxon>
        <taxon>Pseudomonadaceae</taxon>
        <taxon>Pseudomonas</taxon>
    </lineage>
</organism>
<name>A0A2R3IKX2_9PSED</name>
<evidence type="ECO:0000313" key="3">
    <source>
        <dbReference type="EMBL" id="AVK02576.1"/>
    </source>
</evidence>
<dbReference type="SUPFAM" id="SSF56349">
    <property type="entry name" value="DNA breaking-rejoining enzymes"/>
    <property type="match status" value="1"/>
</dbReference>
<feature type="domain" description="Tyr recombinase" evidence="2">
    <location>
        <begin position="1"/>
        <end position="220"/>
    </location>
</feature>
<dbReference type="GO" id="GO:0003677">
    <property type="term" value="F:DNA binding"/>
    <property type="evidence" value="ECO:0007669"/>
    <property type="project" value="InterPro"/>
</dbReference>
<evidence type="ECO:0000256" key="1">
    <source>
        <dbReference type="ARBA" id="ARBA00023172"/>
    </source>
</evidence>
<accession>A0A2R3IKX2</accession>
<dbReference type="InterPro" id="IPR013762">
    <property type="entry name" value="Integrase-like_cat_sf"/>
</dbReference>
<evidence type="ECO:0000259" key="2">
    <source>
        <dbReference type="PROSITE" id="PS51898"/>
    </source>
</evidence>
<dbReference type="EMBL" id="CP027167">
    <property type="protein sequence ID" value="AVK02576.1"/>
    <property type="molecule type" value="Genomic_DNA"/>
</dbReference>
<dbReference type="PROSITE" id="PS51898">
    <property type="entry name" value="TYR_RECOMBINASE"/>
    <property type="match status" value="1"/>
</dbReference>
<dbReference type="RefSeq" id="WP_023093700.1">
    <property type="nucleotide sequence ID" value="NZ_CP027167.1"/>
</dbReference>
<evidence type="ECO:0000313" key="4">
    <source>
        <dbReference type="Proteomes" id="UP000238390"/>
    </source>
</evidence>